<dbReference type="EC" id="2.4.1.57" evidence="1"/>
<protein>
    <submittedName>
        <fullName evidence="1">Phosphatidylinositol alpha-mannosyltransferase</fullName>
        <ecNumber evidence="1">2.4.1.57</ecNumber>
    </submittedName>
</protein>
<dbReference type="EMBL" id="CADCUK010000195">
    <property type="protein sequence ID" value="CAA9393594.1"/>
    <property type="molecule type" value="Genomic_DNA"/>
</dbReference>
<dbReference type="GO" id="GO:0016758">
    <property type="term" value="F:hexosyltransferase activity"/>
    <property type="evidence" value="ECO:0007669"/>
    <property type="project" value="TreeGrafter"/>
</dbReference>
<name>A0A6J4NWC2_9ACTN</name>
<dbReference type="InterPro" id="IPR050194">
    <property type="entry name" value="Glycosyltransferase_grp1"/>
</dbReference>
<keyword evidence="1" id="KW-0808">Transferase</keyword>
<dbReference type="PANTHER" id="PTHR45947">
    <property type="entry name" value="SULFOQUINOVOSYL TRANSFERASE SQD2"/>
    <property type="match status" value="1"/>
</dbReference>
<evidence type="ECO:0000313" key="1">
    <source>
        <dbReference type="EMBL" id="CAA9393594.1"/>
    </source>
</evidence>
<dbReference type="PANTHER" id="PTHR45947:SF3">
    <property type="entry name" value="SULFOQUINOVOSYL TRANSFERASE SQD2"/>
    <property type="match status" value="1"/>
</dbReference>
<dbReference type="Gene3D" id="3.40.50.2000">
    <property type="entry name" value="Glycogen Phosphorylase B"/>
    <property type="match status" value="2"/>
</dbReference>
<proteinExistence type="predicted"/>
<dbReference type="AlphaFoldDB" id="A0A6J4NWC2"/>
<reference evidence="1" key="1">
    <citation type="submission" date="2020-02" db="EMBL/GenBank/DDBJ databases">
        <authorList>
            <person name="Meier V. D."/>
        </authorList>
    </citation>
    <scope>NUCLEOTIDE SEQUENCE</scope>
    <source>
        <strain evidence="1">AVDCRST_MAG47</strain>
    </source>
</reference>
<dbReference type="Pfam" id="PF13692">
    <property type="entry name" value="Glyco_trans_1_4"/>
    <property type="match status" value="1"/>
</dbReference>
<keyword evidence="1" id="KW-0328">Glycosyltransferase</keyword>
<accession>A0A6J4NWC2</accession>
<gene>
    <name evidence="1" type="ORF">AVDCRST_MAG47-2973</name>
</gene>
<dbReference type="CDD" id="cd03801">
    <property type="entry name" value="GT4_PimA-like"/>
    <property type="match status" value="1"/>
</dbReference>
<dbReference type="SUPFAM" id="SSF53756">
    <property type="entry name" value="UDP-Glycosyltransferase/glycogen phosphorylase"/>
    <property type="match status" value="1"/>
</dbReference>
<organism evidence="1">
    <name type="scientific">uncultured Nocardioidaceae bacterium</name>
    <dbReference type="NCBI Taxonomy" id="253824"/>
    <lineage>
        <taxon>Bacteria</taxon>
        <taxon>Bacillati</taxon>
        <taxon>Actinomycetota</taxon>
        <taxon>Actinomycetes</taxon>
        <taxon>Propionibacteriales</taxon>
        <taxon>Nocardioidaceae</taxon>
        <taxon>environmental samples</taxon>
    </lineage>
</organism>
<sequence>MRTAVSADAVELASSHLGGTYLQTFNGVEVGRFAKATPWPTEGPTILFVGRHEERKGLAVLLSALPHLPADAVVWVAGDGPDSAALRRSVADDPRVVWLGRIDDEERNRRLRGADVLCAPSLRGESFGVVLLEAMAAGTPVVASDLPGYANVARPGREGLLVPPGDGTALGGALSRVLGDRALARDLVEAGTARADELSMDSLAARYLELYRELR</sequence>